<accession>A0ABD2PFZ9</accession>
<comment type="caution">
    <text evidence="1">The sequence shown here is derived from an EMBL/GenBank/DDBJ whole genome shotgun (WGS) entry which is preliminary data.</text>
</comment>
<evidence type="ECO:0000313" key="1">
    <source>
        <dbReference type="EMBL" id="KAL3289778.1"/>
    </source>
</evidence>
<gene>
    <name evidence="1" type="ORF">HHI36_023173</name>
</gene>
<name>A0ABD2PFZ9_9CUCU</name>
<sequence>LSTDQKPNKVVVRKGFKQISAITSCCCVSRRKLGSTLLYFSPEHFKDHFIRDEPVGCKGGSNPSGCMTFVDFPKHFHGHNCDFMPSSITDRREIPLPNDDIEQHASVKQNRDPIFSETTADDTSALNNPALGQNNYDLNACTISPQVLKPLPKAPSRKSQRSARMKCKSAILTDTTHKIYLEEKKKMRRRRKYRSVYSLRIKRIKKILKVENEKENWGQ</sequence>
<reference evidence="1 2" key="1">
    <citation type="journal article" date="2021" name="BMC Biol.">
        <title>Horizontally acquired antibacterial genes associated with adaptive radiation of ladybird beetles.</title>
        <authorList>
            <person name="Li H.S."/>
            <person name="Tang X.F."/>
            <person name="Huang Y.H."/>
            <person name="Xu Z.Y."/>
            <person name="Chen M.L."/>
            <person name="Du X.Y."/>
            <person name="Qiu B.Y."/>
            <person name="Chen P.T."/>
            <person name="Zhang W."/>
            <person name="Slipinski A."/>
            <person name="Escalona H.E."/>
            <person name="Waterhouse R.M."/>
            <person name="Zwick A."/>
            <person name="Pang H."/>
        </authorList>
    </citation>
    <scope>NUCLEOTIDE SEQUENCE [LARGE SCALE GENOMIC DNA]</scope>
    <source>
        <strain evidence="1">SYSU2018</strain>
    </source>
</reference>
<dbReference type="EMBL" id="JABFTP020000186">
    <property type="protein sequence ID" value="KAL3289778.1"/>
    <property type="molecule type" value="Genomic_DNA"/>
</dbReference>
<dbReference type="Proteomes" id="UP001516400">
    <property type="component" value="Unassembled WGS sequence"/>
</dbReference>
<proteinExistence type="predicted"/>
<protein>
    <submittedName>
        <fullName evidence="1">Uncharacterized protein</fullName>
    </submittedName>
</protein>
<organism evidence="1 2">
    <name type="scientific">Cryptolaemus montrouzieri</name>
    <dbReference type="NCBI Taxonomy" id="559131"/>
    <lineage>
        <taxon>Eukaryota</taxon>
        <taxon>Metazoa</taxon>
        <taxon>Ecdysozoa</taxon>
        <taxon>Arthropoda</taxon>
        <taxon>Hexapoda</taxon>
        <taxon>Insecta</taxon>
        <taxon>Pterygota</taxon>
        <taxon>Neoptera</taxon>
        <taxon>Endopterygota</taxon>
        <taxon>Coleoptera</taxon>
        <taxon>Polyphaga</taxon>
        <taxon>Cucujiformia</taxon>
        <taxon>Coccinelloidea</taxon>
        <taxon>Coccinellidae</taxon>
        <taxon>Scymninae</taxon>
        <taxon>Scymnini</taxon>
        <taxon>Cryptolaemus</taxon>
    </lineage>
</organism>
<feature type="non-terminal residue" evidence="1">
    <location>
        <position position="1"/>
    </location>
</feature>
<evidence type="ECO:0000313" key="2">
    <source>
        <dbReference type="Proteomes" id="UP001516400"/>
    </source>
</evidence>
<keyword evidence="2" id="KW-1185">Reference proteome</keyword>
<dbReference type="AlphaFoldDB" id="A0ABD2PFZ9"/>